<proteinExistence type="predicted"/>
<name>A0A451BQW6_9GAMM</name>
<feature type="transmembrane region" description="Helical" evidence="1">
    <location>
        <begin position="28"/>
        <end position="45"/>
    </location>
</feature>
<protein>
    <submittedName>
        <fullName evidence="2">Uncharacterized protein</fullName>
    </submittedName>
</protein>
<organism evidence="2">
    <name type="scientific">Candidatus Kentrum sp. SD</name>
    <dbReference type="NCBI Taxonomy" id="2126332"/>
    <lineage>
        <taxon>Bacteria</taxon>
        <taxon>Pseudomonadati</taxon>
        <taxon>Pseudomonadota</taxon>
        <taxon>Gammaproteobacteria</taxon>
        <taxon>Candidatus Kentrum</taxon>
    </lineage>
</organism>
<sequence length="281" mass="32267">MLDIIESSLHSFVGVLVDIFRYLSLKNYHYLILAAIPISALFIFFDLKDSNESRVLAKGGIAYWFYYFLLQGPFTLWLIKWVILFCFSVVVKFSSFFGFVFLFLLFCFCLLVFFFSLIKLTSLHRKYKLRSALIRLDSPGNIAENNSDAKPFLIKKILDTCHTTGNRRDHDTYFSEELTVLFPINVVICILSHNHVSDYTLREASNGKYSYGNSYGNWKITEHNGCPAILVERKYGSDEFQPADGGGLKIIGRARIIISRYSSDLFEVRYIKSSTATYEAG</sequence>
<evidence type="ECO:0000256" key="1">
    <source>
        <dbReference type="SAM" id="Phobius"/>
    </source>
</evidence>
<gene>
    <name evidence="2" type="ORF">BECKSD772D_GA0070982_113315</name>
</gene>
<dbReference type="EMBL" id="CAADHB010000133">
    <property type="protein sequence ID" value="VFK80617.1"/>
    <property type="molecule type" value="Genomic_DNA"/>
</dbReference>
<feature type="transmembrane region" description="Helical" evidence="1">
    <location>
        <begin position="65"/>
        <end position="90"/>
    </location>
</feature>
<keyword evidence="1" id="KW-1133">Transmembrane helix</keyword>
<keyword evidence="1" id="KW-0472">Membrane</keyword>
<accession>A0A451BQW6</accession>
<reference evidence="2" key="1">
    <citation type="submission" date="2019-02" db="EMBL/GenBank/DDBJ databases">
        <authorList>
            <person name="Gruber-Vodicka R. H."/>
            <person name="Seah K. B. B."/>
        </authorList>
    </citation>
    <scope>NUCLEOTIDE SEQUENCE</scope>
    <source>
        <strain evidence="2">BECK_S127</strain>
    </source>
</reference>
<keyword evidence="1" id="KW-0812">Transmembrane</keyword>
<feature type="transmembrane region" description="Helical" evidence="1">
    <location>
        <begin position="96"/>
        <end position="118"/>
    </location>
</feature>
<dbReference type="AlphaFoldDB" id="A0A451BQW6"/>
<evidence type="ECO:0000313" key="2">
    <source>
        <dbReference type="EMBL" id="VFK80617.1"/>
    </source>
</evidence>